<dbReference type="EMBL" id="UINC01004551">
    <property type="protein sequence ID" value="SVA15166.1"/>
    <property type="molecule type" value="Genomic_DNA"/>
</dbReference>
<gene>
    <name evidence="2" type="ORF">METZ01_LOCUS68020</name>
</gene>
<proteinExistence type="predicted"/>
<sequence>MPYATRWTGRVEALERFDLQLTSKIKTGRRREAIISYNTGLDPPAVSNAISPRLAKKIDRDNLMTAASTVTRTVLLATGAKHVRDRFAEALDQAGHHTIEAVESRELLAVVSRKPRTVDLLLVDLELGDGPLLVAQIREQDDTLPILVFSGSLSSALDVRTLVKFKVAGYVNEHSDTDRILTALTPHLFPGSFNRRSSPRVALEVPVSYQADLTIVGALTLNLGRGGLAVRTMNPLEVSTSVPIQLRLPRSSHAIEAACRVVWQDRRIGMGLQFEHMDASAQTAIDDY</sequence>
<dbReference type="Pfam" id="PF00072">
    <property type="entry name" value="Response_reg"/>
    <property type="match status" value="1"/>
</dbReference>
<dbReference type="PROSITE" id="PS50110">
    <property type="entry name" value="RESPONSE_REGULATORY"/>
    <property type="match status" value="1"/>
</dbReference>
<evidence type="ECO:0000313" key="2">
    <source>
        <dbReference type="EMBL" id="SVA15166.1"/>
    </source>
</evidence>
<name>A0A381TGC2_9ZZZZ</name>
<dbReference type="Gene3D" id="2.40.10.220">
    <property type="entry name" value="predicted glycosyltransferase like domains"/>
    <property type="match status" value="1"/>
</dbReference>
<dbReference type="AlphaFoldDB" id="A0A381TGC2"/>
<evidence type="ECO:0000259" key="1">
    <source>
        <dbReference type="PROSITE" id="PS50110"/>
    </source>
</evidence>
<dbReference type="InterPro" id="IPR001789">
    <property type="entry name" value="Sig_transdc_resp-reg_receiver"/>
</dbReference>
<feature type="domain" description="Response regulatory" evidence="1">
    <location>
        <begin position="73"/>
        <end position="188"/>
    </location>
</feature>
<reference evidence="2" key="1">
    <citation type="submission" date="2018-05" db="EMBL/GenBank/DDBJ databases">
        <authorList>
            <person name="Lanie J.A."/>
            <person name="Ng W.-L."/>
            <person name="Kazmierczak K.M."/>
            <person name="Andrzejewski T.M."/>
            <person name="Davidsen T.M."/>
            <person name="Wayne K.J."/>
            <person name="Tettelin H."/>
            <person name="Glass J.I."/>
            <person name="Rusch D."/>
            <person name="Podicherti R."/>
            <person name="Tsui H.-C.T."/>
            <person name="Winkler M.E."/>
        </authorList>
    </citation>
    <scope>NUCLEOTIDE SEQUENCE</scope>
</reference>
<dbReference type="GO" id="GO:0035438">
    <property type="term" value="F:cyclic-di-GMP binding"/>
    <property type="evidence" value="ECO:0007669"/>
    <property type="project" value="InterPro"/>
</dbReference>
<dbReference type="SUPFAM" id="SSF141371">
    <property type="entry name" value="PilZ domain-like"/>
    <property type="match status" value="1"/>
</dbReference>
<dbReference type="InterPro" id="IPR011006">
    <property type="entry name" value="CheY-like_superfamily"/>
</dbReference>
<dbReference type="GO" id="GO:0000160">
    <property type="term" value="P:phosphorelay signal transduction system"/>
    <property type="evidence" value="ECO:0007669"/>
    <property type="project" value="InterPro"/>
</dbReference>
<dbReference type="Pfam" id="PF07238">
    <property type="entry name" value="PilZ"/>
    <property type="match status" value="1"/>
</dbReference>
<dbReference type="InterPro" id="IPR009875">
    <property type="entry name" value="PilZ_domain"/>
</dbReference>
<dbReference type="SUPFAM" id="SSF52172">
    <property type="entry name" value="CheY-like"/>
    <property type="match status" value="1"/>
</dbReference>
<accession>A0A381TGC2</accession>
<feature type="non-terminal residue" evidence="2">
    <location>
        <position position="288"/>
    </location>
</feature>
<protein>
    <recommendedName>
        <fullName evidence="1">Response regulatory domain-containing protein</fullName>
    </recommendedName>
</protein>
<organism evidence="2">
    <name type="scientific">marine metagenome</name>
    <dbReference type="NCBI Taxonomy" id="408172"/>
    <lineage>
        <taxon>unclassified sequences</taxon>
        <taxon>metagenomes</taxon>
        <taxon>ecological metagenomes</taxon>
    </lineage>
</organism>
<dbReference type="Gene3D" id="3.40.50.2300">
    <property type="match status" value="1"/>
</dbReference>
<dbReference type="SMART" id="SM00448">
    <property type="entry name" value="REC"/>
    <property type="match status" value="1"/>
</dbReference>